<sequence>MTPADKKKTSKGNKKVGNKKSHTEKVAKVQDRAMEAMLKEPFKEKTVADIQKEMKRQQRYGLKVYVSQWGDTLSQLAQAAKKDVMQLIDENDLEYEDRLNTGTILKNLWPGKGRTDQEKVEDSKSNDEKASSDQEPAPEPQVRLLDQGVQARQNRQQGSQPDDGEKPTRSAKQPKESESVMSDKVFLDLVNRERDHYGLANLKALDHKHSFLIRALSDQSLIYSYQEPDGRVVTELALRLNDLAQPLDEAEVYQLISRHPLFYQQILQGLYRYQAFDLIYDEGNQACQVYYALLTEIQTN</sequence>
<dbReference type="EMBL" id="QMHM01000015">
    <property type="protein sequence ID" value="RAV78246.1"/>
    <property type="molecule type" value="Genomic_DNA"/>
</dbReference>
<evidence type="ECO:0000313" key="2">
    <source>
        <dbReference type="EMBL" id="RAV78246.1"/>
    </source>
</evidence>
<evidence type="ECO:0000256" key="1">
    <source>
        <dbReference type="SAM" id="MobiDB-lite"/>
    </source>
</evidence>
<evidence type="ECO:0000313" key="3">
    <source>
        <dbReference type="Proteomes" id="UP000251923"/>
    </source>
</evidence>
<protein>
    <submittedName>
        <fullName evidence="2">LysM domain-containing protein</fullName>
    </submittedName>
</protein>
<dbReference type="Proteomes" id="UP000251923">
    <property type="component" value="Unassembled WGS sequence"/>
</dbReference>
<dbReference type="RefSeq" id="WP_064292777.1">
    <property type="nucleotide sequence ID" value="NZ_JASODP010000016.1"/>
</dbReference>
<gene>
    <name evidence="2" type="ORF">DBT54_07545</name>
</gene>
<proteinExistence type="predicted"/>
<feature type="compositionally biased region" description="Polar residues" evidence="1">
    <location>
        <begin position="150"/>
        <end position="160"/>
    </location>
</feature>
<accession>A0A178HEM1</accession>
<organism evidence="2 3">
    <name type="scientific">Aerococcus urinae</name>
    <dbReference type="NCBI Taxonomy" id="1376"/>
    <lineage>
        <taxon>Bacteria</taxon>
        <taxon>Bacillati</taxon>
        <taxon>Bacillota</taxon>
        <taxon>Bacilli</taxon>
        <taxon>Lactobacillales</taxon>
        <taxon>Aerococcaceae</taxon>
        <taxon>Aerococcus</taxon>
    </lineage>
</organism>
<feature type="compositionally biased region" description="Basic and acidic residues" evidence="1">
    <location>
        <begin position="113"/>
        <end position="132"/>
    </location>
</feature>
<dbReference type="GeneID" id="86971406"/>
<dbReference type="AlphaFoldDB" id="A0A178HEM1"/>
<name>A0A178HEM1_9LACT</name>
<feature type="region of interest" description="Disordered" evidence="1">
    <location>
        <begin position="1"/>
        <end position="26"/>
    </location>
</feature>
<comment type="caution">
    <text evidence="2">The sequence shown here is derived from an EMBL/GenBank/DDBJ whole genome shotgun (WGS) entry which is preliminary data.</text>
</comment>
<feature type="compositionally biased region" description="Basic residues" evidence="1">
    <location>
        <begin position="8"/>
        <end position="20"/>
    </location>
</feature>
<reference evidence="2 3" key="1">
    <citation type="submission" date="2018-04" db="EMBL/GenBank/DDBJ databases">
        <title>Aerococcus urinae genomes.</title>
        <authorList>
            <person name="Hilt E."/>
            <person name="Gilbert N.M."/>
            <person name="Thomas-White K."/>
            <person name="Putonti C."/>
            <person name="Lewis A.L."/>
            <person name="Visck K.L."/>
            <person name="Wolfe A.J."/>
        </authorList>
    </citation>
    <scope>NUCLEOTIDE SEQUENCE [LARGE SCALE GENOMIC DNA]</scope>
    <source>
        <strain evidence="2 3">UMB7480</strain>
    </source>
</reference>
<feature type="compositionally biased region" description="Basic and acidic residues" evidence="1">
    <location>
        <begin position="163"/>
        <end position="178"/>
    </location>
</feature>
<feature type="region of interest" description="Disordered" evidence="1">
    <location>
        <begin position="105"/>
        <end position="180"/>
    </location>
</feature>